<feature type="transmembrane region" description="Helical" evidence="1">
    <location>
        <begin position="382"/>
        <end position="399"/>
    </location>
</feature>
<gene>
    <name evidence="2" type="ORF">SAMN04487928_101104</name>
</gene>
<name>A0A1I5PR30_9FIRM</name>
<dbReference type="AlphaFoldDB" id="A0A1I5PR30"/>
<keyword evidence="1" id="KW-0472">Membrane</keyword>
<feature type="transmembrane region" description="Helical" evidence="1">
    <location>
        <begin position="351"/>
        <end position="370"/>
    </location>
</feature>
<feature type="transmembrane region" description="Helical" evidence="1">
    <location>
        <begin position="128"/>
        <end position="146"/>
    </location>
</feature>
<reference evidence="3" key="1">
    <citation type="submission" date="2016-10" db="EMBL/GenBank/DDBJ databases">
        <authorList>
            <person name="Varghese N."/>
            <person name="Submissions S."/>
        </authorList>
    </citation>
    <scope>NUCLEOTIDE SEQUENCE [LARGE SCALE GENOMIC DNA]</scope>
    <source>
        <strain evidence="3">P18</strain>
    </source>
</reference>
<proteinExistence type="predicted"/>
<feature type="transmembrane region" description="Helical" evidence="1">
    <location>
        <begin position="239"/>
        <end position="257"/>
    </location>
</feature>
<feature type="transmembrane region" description="Helical" evidence="1">
    <location>
        <begin position="328"/>
        <end position="346"/>
    </location>
</feature>
<protein>
    <recommendedName>
        <fullName evidence="4">Glycosyltransferase RgtA/B/C/D-like domain-containing protein</fullName>
    </recommendedName>
</protein>
<feature type="transmembrane region" description="Helical" evidence="1">
    <location>
        <begin position="153"/>
        <end position="177"/>
    </location>
</feature>
<feature type="transmembrane region" description="Helical" evidence="1">
    <location>
        <begin position="7"/>
        <end position="31"/>
    </location>
</feature>
<feature type="transmembrane region" description="Helical" evidence="1">
    <location>
        <begin position="216"/>
        <end position="233"/>
    </location>
</feature>
<feature type="transmembrane region" description="Helical" evidence="1">
    <location>
        <begin position="183"/>
        <end position="209"/>
    </location>
</feature>
<evidence type="ECO:0000256" key="1">
    <source>
        <dbReference type="SAM" id="Phobius"/>
    </source>
</evidence>
<organism evidence="2 3">
    <name type="scientific">Butyrivibrio proteoclasticus</name>
    <dbReference type="NCBI Taxonomy" id="43305"/>
    <lineage>
        <taxon>Bacteria</taxon>
        <taxon>Bacillati</taxon>
        <taxon>Bacillota</taxon>
        <taxon>Clostridia</taxon>
        <taxon>Lachnospirales</taxon>
        <taxon>Lachnospiraceae</taxon>
        <taxon>Butyrivibrio</taxon>
    </lineage>
</organism>
<dbReference type="Proteomes" id="UP000182624">
    <property type="component" value="Unassembled WGS sequence"/>
</dbReference>
<accession>A0A1I5PR30</accession>
<keyword evidence="3" id="KW-1185">Reference proteome</keyword>
<evidence type="ECO:0000313" key="3">
    <source>
        <dbReference type="Proteomes" id="UP000182624"/>
    </source>
</evidence>
<dbReference type="EMBL" id="FOXO01000001">
    <property type="protein sequence ID" value="SFP36327.1"/>
    <property type="molecule type" value="Genomic_DNA"/>
</dbReference>
<evidence type="ECO:0000313" key="2">
    <source>
        <dbReference type="EMBL" id="SFP36327.1"/>
    </source>
</evidence>
<evidence type="ECO:0008006" key="4">
    <source>
        <dbReference type="Google" id="ProtNLM"/>
    </source>
</evidence>
<sequence length="409" mass="46398">MEMKKRVLYSTLGLIILFYIYICWLMLGYAIPQDLMRENFEISGKEFQEQGEYPEHRGGGWDNYTDSFFINSVMTRYSDSTFVNAIANAYTNASVYGDSSSHFEALYNGQFDNGEIDFYSRYWAGSKTLFAFLLIFMPLSGIRVFLLAVTLALLIVACFCIFRTNGIISALVFAGLFELKIMLYSSMCLAFSPDILLTLIGFILVYGAYVKKDAKPLLVGFFLIGSFSAYWGYWAYPVITIGLPLIYMVTIDNRYALGYRLRDYLSISVCWAVGLASTILVKIVLAGLVMGIDDGADKLLLRMGNEYSYGYRFVVLRSFIADEIKTSYILPVVVAGLVLCLIAILLNKKYIVNVVPYVMLALYPIVWAYLTSGHLGHYFDKTFMVVSYYAIFSFAIECIRDKIRTKNIT</sequence>
<feature type="transmembrane region" description="Helical" evidence="1">
    <location>
        <begin position="269"/>
        <end position="292"/>
    </location>
</feature>
<keyword evidence="1" id="KW-1133">Transmembrane helix</keyword>
<keyword evidence="1" id="KW-0812">Transmembrane</keyword>